<accession>A0ABP0ZDJ8</accession>
<protein>
    <recommendedName>
        <fullName evidence="5">Shugoshin C-terminal domain-containing protein</fullName>
    </recommendedName>
</protein>
<feature type="compositionally biased region" description="Low complexity" evidence="2">
    <location>
        <begin position="7"/>
        <end position="22"/>
    </location>
</feature>
<feature type="compositionally biased region" description="Basic and acidic residues" evidence="2">
    <location>
        <begin position="258"/>
        <end position="273"/>
    </location>
</feature>
<feature type="compositionally biased region" description="Basic and acidic residues" evidence="2">
    <location>
        <begin position="229"/>
        <end position="240"/>
    </location>
</feature>
<organism evidence="3 4">
    <name type="scientific">Lodderomyces beijingensis</name>
    <dbReference type="NCBI Taxonomy" id="1775926"/>
    <lineage>
        <taxon>Eukaryota</taxon>
        <taxon>Fungi</taxon>
        <taxon>Dikarya</taxon>
        <taxon>Ascomycota</taxon>
        <taxon>Saccharomycotina</taxon>
        <taxon>Pichiomycetes</taxon>
        <taxon>Debaryomycetaceae</taxon>
        <taxon>Candida/Lodderomyces clade</taxon>
        <taxon>Lodderomyces</taxon>
    </lineage>
</organism>
<feature type="region of interest" description="Disordered" evidence="2">
    <location>
        <begin position="153"/>
        <end position="183"/>
    </location>
</feature>
<keyword evidence="4" id="KW-1185">Reference proteome</keyword>
<feature type="compositionally biased region" description="Polar residues" evidence="2">
    <location>
        <begin position="369"/>
        <end position="394"/>
    </location>
</feature>
<feature type="compositionally biased region" description="Polar residues" evidence="2">
    <location>
        <begin position="486"/>
        <end position="495"/>
    </location>
</feature>
<reference evidence="3 4" key="1">
    <citation type="submission" date="2024-03" db="EMBL/GenBank/DDBJ databases">
        <authorList>
            <person name="Brejova B."/>
        </authorList>
    </citation>
    <scope>NUCLEOTIDE SEQUENCE [LARGE SCALE GENOMIC DNA]</scope>
    <source>
        <strain evidence="3 4">CBS 14171</strain>
    </source>
</reference>
<feature type="region of interest" description="Disordered" evidence="2">
    <location>
        <begin position="463"/>
        <end position="512"/>
    </location>
</feature>
<feature type="compositionally biased region" description="Polar residues" evidence="2">
    <location>
        <begin position="24"/>
        <end position="36"/>
    </location>
</feature>
<evidence type="ECO:0000313" key="4">
    <source>
        <dbReference type="Proteomes" id="UP001497383"/>
    </source>
</evidence>
<feature type="region of interest" description="Disordered" evidence="2">
    <location>
        <begin position="1"/>
        <end position="41"/>
    </location>
</feature>
<dbReference type="EMBL" id="OZ022405">
    <property type="protein sequence ID" value="CAK9435789.1"/>
    <property type="molecule type" value="Genomic_DNA"/>
</dbReference>
<feature type="compositionally biased region" description="Basic and acidic residues" evidence="2">
    <location>
        <begin position="463"/>
        <end position="474"/>
    </location>
</feature>
<sequence>MARVADSGFRSSGSSLAASRRATLQPQRQSGSSTTEGHVEAQVEEQLRRQMEQNAVLAKRNAIFSSRITELENTIQSLREEIVLLKRTCELERIVDALEENLTTNFNASLSHLHQVRLTHGLRLRQKKNSNSAHEVVAPELPAANAVFETPMDNSRAQSGSAQFQRQSQSQSQAPPVNKEKKKESFTVPLYFKKTDDGDFNKKLSSLLESSDAEDADAGEVRSVGPFAFEKKSPGNEEQRSSSLFFPRPDTNNFEDSVEPRDSWDIGASEKAKEKFHKIRSQQNTSGSGLDEGDGDGNGDGDGDEGSEADCKESSTPARGKQENSRRFSPASKEFEHAEETADRTSHYSPSHQQSASPSSPAAKPPQSGNASVLHSSANSQKRGNLDQELNQLGSAAAAETISSTGKYEADRADHDPPHEARRSTRVKKEVNYKPMAGNTKMRRDSVHMRDAVGDNVFYVSHAKEERSKARDESQEPSAPRKPLANLTNTQGSPSKTEKPKKKRPKRINELSIFDFDSEYQLPGRKKRSKS</sequence>
<dbReference type="GeneID" id="92205670"/>
<keyword evidence="1" id="KW-0175">Coiled coil</keyword>
<proteinExistence type="predicted"/>
<gene>
    <name evidence="3" type="ORF">LODBEIA_P04740</name>
</gene>
<evidence type="ECO:0000313" key="3">
    <source>
        <dbReference type="EMBL" id="CAK9435789.1"/>
    </source>
</evidence>
<feature type="compositionally biased region" description="Low complexity" evidence="2">
    <location>
        <begin position="155"/>
        <end position="174"/>
    </location>
</feature>
<feature type="coiled-coil region" evidence="1">
    <location>
        <begin position="61"/>
        <end position="88"/>
    </location>
</feature>
<feature type="compositionally biased region" description="Basic and acidic residues" evidence="2">
    <location>
        <begin position="408"/>
        <end position="432"/>
    </location>
</feature>
<feature type="region of interest" description="Disordered" evidence="2">
    <location>
        <begin position="226"/>
        <end position="448"/>
    </location>
</feature>
<evidence type="ECO:0000256" key="1">
    <source>
        <dbReference type="SAM" id="Coils"/>
    </source>
</evidence>
<dbReference type="Proteomes" id="UP001497383">
    <property type="component" value="Chromosome 1"/>
</dbReference>
<evidence type="ECO:0008006" key="5">
    <source>
        <dbReference type="Google" id="ProtNLM"/>
    </source>
</evidence>
<feature type="compositionally biased region" description="Acidic residues" evidence="2">
    <location>
        <begin position="291"/>
        <end position="308"/>
    </location>
</feature>
<evidence type="ECO:0000256" key="2">
    <source>
        <dbReference type="SAM" id="MobiDB-lite"/>
    </source>
</evidence>
<name>A0ABP0ZDJ8_9ASCO</name>
<feature type="compositionally biased region" description="Low complexity" evidence="2">
    <location>
        <begin position="349"/>
        <end position="368"/>
    </location>
</feature>
<feature type="compositionally biased region" description="Basic and acidic residues" evidence="2">
    <location>
        <begin position="333"/>
        <end position="346"/>
    </location>
</feature>
<dbReference type="RefSeq" id="XP_066827412.1">
    <property type="nucleotide sequence ID" value="XM_066974994.1"/>
</dbReference>